<reference evidence="1" key="1">
    <citation type="submission" date="2023-08" db="EMBL/GenBank/DDBJ databases">
        <title>Genomic analyses of the natural microbiome of Caenorhabditis elegans.</title>
        <authorList>
            <person name="Samuel B."/>
        </authorList>
    </citation>
    <scope>NUCLEOTIDE SEQUENCE</scope>
    <source>
        <strain evidence="1">BIGb0220</strain>
    </source>
</reference>
<dbReference type="EMBL" id="JAOQNN010000003">
    <property type="protein sequence ID" value="MCW2282237.1"/>
    <property type="molecule type" value="Genomic_DNA"/>
</dbReference>
<gene>
    <name evidence="1" type="ORF">M2256_002782</name>
</gene>
<dbReference type="RefSeq" id="WP_242328045.1">
    <property type="nucleotide sequence ID" value="NZ_CAKOCK010000028.1"/>
</dbReference>
<dbReference type="Proteomes" id="UP001207687">
    <property type="component" value="Unassembled WGS sequence"/>
</dbReference>
<comment type="caution">
    <text evidence="1">The sequence shown here is derived from an EMBL/GenBank/DDBJ whole genome shotgun (WGS) entry which is preliminary data.</text>
</comment>
<name>A0AAW5TVD6_9LACT</name>
<protein>
    <recommendedName>
        <fullName evidence="3">DUF5067 domain-containing protein</fullName>
    </recommendedName>
</protein>
<dbReference type="AlphaFoldDB" id="A0AAW5TVD6"/>
<organism evidence="1 2">
    <name type="scientific">Lactococcus lactis</name>
    <dbReference type="NCBI Taxonomy" id="1358"/>
    <lineage>
        <taxon>Bacteria</taxon>
        <taxon>Bacillati</taxon>
        <taxon>Bacillota</taxon>
        <taxon>Bacilli</taxon>
        <taxon>Lactobacillales</taxon>
        <taxon>Streptococcaceae</taxon>
        <taxon>Lactococcus</taxon>
    </lineage>
</organism>
<sequence>MKKFRLDTRKKKALAIIISILLVFIVIFGIWKYQQSKNPANNEVEQGTVLYNSKYKSNAPGNLVFPAYTQDITVKRDVKEIPIVLANPKVNKNVYFKYKLSVTKENSKKNINLGETKLIEAGKALNKLPISQSKLKTLSIGKHKCRIDVFAYTYNEKNNEKIKLNQAYWDVNFTIE</sequence>
<proteinExistence type="predicted"/>
<evidence type="ECO:0000313" key="2">
    <source>
        <dbReference type="Proteomes" id="UP001207687"/>
    </source>
</evidence>
<evidence type="ECO:0008006" key="3">
    <source>
        <dbReference type="Google" id="ProtNLM"/>
    </source>
</evidence>
<accession>A0AAW5TVD6</accession>
<evidence type="ECO:0000313" key="1">
    <source>
        <dbReference type="EMBL" id="MCW2282237.1"/>
    </source>
</evidence>